<keyword evidence="3" id="KW-1185">Reference proteome</keyword>
<gene>
    <name evidence="2" type="ORF">HGRIS_000542</name>
</gene>
<evidence type="ECO:0000313" key="3">
    <source>
        <dbReference type="Proteomes" id="UP001556367"/>
    </source>
</evidence>
<evidence type="ECO:0000313" key="2">
    <source>
        <dbReference type="EMBL" id="KAL0958401.1"/>
    </source>
</evidence>
<feature type="compositionally biased region" description="Pro residues" evidence="1">
    <location>
        <begin position="329"/>
        <end position="339"/>
    </location>
</feature>
<dbReference type="EMBL" id="JASNQZ010000004">
    <property type="protein sequence ID" value="KAL0958401.1"/>
    <property type="molecule type" value="Genomic_DNA"/>
</dbReference>
<feature type="compositionally biased region" description="Polar residues" evidence="1">
    <location>
        <begin position="229"/>
        <end position="242"/>
    </location>
</feature>
<sequence length="438" mass="47165">MANITADRPRRDAAIDVYSTKYYDERVKAAFDAEWASIKGTVPDKERIARCKVYTRDCWKKESSEFRAKIEAEIEAKYKAKMEAYRDGQAVLPKSAKDYASALATADRDIVPFVNAIAQRLGAYVAVVIVCPIPNEGGEIGVRSVHSEPPPDASTSKIWPLCDPMGFKATDESLIKYGRHKLFSKDVCASRAYSGDDVLEPASASAPTESAETSESGPIHNPANPTPSQPNTVQHNNASDTAQADGVSAATQASVPEATTPPSSHTHEPSDTAPTPAAAPAPVAAPTSTLAQLPLDPSPSPDTVGSLPATITPATLTSSSASDGDQPENPTPGTAPLPAPAEGEVAHPVPCLRQRVPGAASLVSYDHIRLDQPFDTNVWPSELKRTYDYLMEHSDWGLRWEQCKAALVEFERSAMFPPTTKKRLSTYARPEEVATWQK</sequence>
<evidence type="ECO:0000256" key="1">
    <source>
        <dbReference type="SAM" id="MobiDB-lite"/>
    </source>
</evidence>
<feature type="region of interest" description="Disordered" evidence="1">
    <location>
        <begin position="199"/>
        <end position="344"/>
    </location>
</feature>
<name>A0ABR3JS58_9AGAR</name>
<organism evidence="2 3">
    <name type="scientific">Hohenbuehelia grisea</name>
    <dbReference type="NCBI Taxonomy" id="104357"/>
    <lineage>
        <taxon>Eukaryota</taxon>
        <taxon>Fungi</taxon>
        <taxon>Dikarya</taxon>
        <taxon>Basidiomycota</taxon>
        <taxon>Agaricomycotina</taxon>
        <taxon>Agaricomycetes</taxon>
        <taxon>Agaricomycetidae</taxon>
        <taxon>Agaricales</taxon>
        <taxon>Pleurotineae</taxon>
        <taxon>Pleurotaceae</taxon>
        <taxon>Hohenbuehelia</taxon>
    </lineage>
</organism>
<feature type="compositionally biased region" description="Low complexity" evidence="1">
    <location>
        <begin position="272"/>
        <end position="291"/>
    </location>
</feature>
<proteinExistence type="predicted"/>
<comment type="caution">
    <text evidence="2">The sequence shown here is derived from an EMBL/GenBank/DDBJ whole genome shotgun (WGS) entry which is preliminary data.</text>
</comment>
<reference evidence="3" key="1">
    <citation type="submission" date="2024-06" db="EMBL/GenBank/DDBJ databases">
        <title>Multi-omics analyses provide insights into the biosynthesis of the anticancer antibiotic pleurotin in Hohenbuehelia grisea.</title>
        <authorList>
            <person name="Weaver J.A."/>
            <person name="Alberti F."/>
        </authorList>
    </citation>
    <scope>NUCLEOTIDE SEQUENCE [LARGE SCALE GENOMIC DNA]</scope>
    <source>
        <strain evidence="3">T-177</strain>
    </source>
</reference>
<protein>
    <submittedName>
        <fullName evidence="2">Uncharacterized protein</fullName>
    </submittedName>
</protein>
<dbReference type="Proteomes" id="UP001556367">
    <property type="component" value="Unassembled WGS sequence"/>
</dbReference>
<feature type="compositionally biased region" description="Low complexity" evidence="1">
    <location>
        <begin position="200"/>
        <end position="216"/>
    </location>
</feature>
<accession>A0ABR3JS58</accession>
<feature type="compositionally biased region" description="Polar residues" evidence="1">
    <location>
        <begin position="312"/>
        <end position="323"/>
    </location>
</feature>